<dbReference type="InParanoid" id="C1ECD9"/>
<gene>
    <name evidence="7" type="ORF">MICPUN_108905</name>
</gene>
<name>C1ECD9_MICCC</name>
<sequence length="115" mass="12851">MTVFKQKISTFREACYLIFGFKVDMGEDRGTGLPTFTLRSMFASRDDEAMVFRVAPPKVGATGNETGGTVELLPAPYTSTDEMRRMIDMYVTRWSSVPGFVANLTMELFNKQTAA</sequence>
<dbReference type="RefSeq" id="XP_002504628.1">
    <property type="nucleotide sequence ID" value="XM_002504582.1"/>
</dbReference>
<comment type="similarity">
    <text evidence="2">Belongs to the MAD1 family.</text>
</comment>
<dbReference type="OMA" id="DGCNCKE"/>
<dbReference type="STRING" id="296587.C1ECD9"/>
<evidence type="ECO:0000256" key="4">
    <source>
        <dbReference type="ARBA" id="ARBA00022776"/>
    </source>
</evidence>
<dbReference type="GeneID" id="8246493"/>
<dbReference type="Pfam" id="PF05557">
    <property type="entry name" value="MAD"/>
    <property type="match status" value="1"/>
</dbReference>
<dbReference type="Gene3D" id="3.30.457.60">
    <property type="match status" value="1"/>
</dbReference>
<comment type="subcellular location">
    <subcellularLocation>
        <location evidence="1">Nucleus</location>
    </subcellularLocation>
</comment>
<dbReference type="GO" id="GO:0000776">
    <property type="term" value="C:kinetochore"/>
    <property type="evidence" value="ECO:0007669"/>
    <property type="project" value="TreeGrafter"/>
</dbReference>
<dbReference type="PANTHER" id="PTHR23168">
    <property type="entry name" value="MITOTIC SPINDLE ASSEMBLY CHECKPOINT PROTEIN MAD1 MITOTIC ARREST DEFICIENT-LIKE PROTEIN 1"/>
    <property type="match status" value="1"/>
</dbReference>
<dbReference type="PANTHER" id="PTHR23168:SF0">
    <property type="entry name" value="MITOTIC SPINDLE ASSEMBLY CHECKPOINT PROTEIN MAD1"/>
    <property type="match status" value="1"/>
</dbReference>
<evidence type="ECO:0000256" key="5">
    <source>
        <dbReference type="ARBA" id="ARBA00023242"/>
    </source>
</evidence>
<dbReference type="eggNOG" id="KOG4593">
    <property type="taxonomic scope" value="Eukaryota"/>
</dbReference>
<evidence type="ECO:0000313" key="7">
    <source>
        <dbReference type="EMBL" id="ACO65886.1"/>
    </source>
</evidence>
<dbReference type="GO" id="GO:0007094">
    <property type="term" value="P:mitotic spindle assembly checkpoint signaling"/>
    <property type="evidence" value="ECO:0007669"/>
    <property type="project" value="InterPro"/>
</dbReference>
<dbReference type="KEGG" id="mis:MICPUN_108905"/>
<dbReference type="AlphaFoldDB" id="C1ECD9"/>
<evidence type="ECO:0000313" key="8">
    <source>
        <dbReference type="Proteomes" id="UP000002009"/>
    </source>
</evidence>
<keyword evidence="4" id="KW-0498">Mitosis</keyword>
<keyword evidence="8" id="KW-1185">Reference proteome</keyword>
<organism evidence="7 8">
    <name type="scientific">Micromonas commoda (strain RCC299 / NOUM17 / CCMP2709)</name>
    <name type="common">Picoplanktonic green alga</name>
    <dbReference type="NCBI Taxonomy" id="296587"/>
    <lineage>
        <taxon>Eukaryota</taxon>
        <taxon>Viridiplantae</taxon>
        <taxon>Chlorophyta</taxon>
        <taxon>Mamiellophyceae</taxon>
        <taxon>Mamiellales</taxon>
        <taxon>Mamiellaceae</taxon>
        <taxon>Micromonas</taxon>
    </lineage>
</organism>
<evidence type="ECO:0000256" key="1">
    <source>
        <dbReference type="ARBA" id="ARBA00004123"/>
    </source>
</evidence>
<accession>C1ECD9</accession>
<dbReference type="Proteomes" id="UP000002009">
    <property type="component" value="Chromosome 9"/>
</dbReference>
<evidence type="ECO:0000256" key="3">
    <source>
        <dbReference type="ARBA" id="ARBA00022618"/>
    </source>
</evidence>
<proteinExistence type="inferred from homology"/>
<reference evidence="7 8" key="1">
    <citation type="journal article" date="2009" name="Science">
        <title>Green evolution and dynamic adaptations revealed by genomes of the marine picoeukaryotes Micromonas.</title>
        <authorList>
            <person name="Worden A.Z."/>
            <person name="Lee J.H."/>
            <person name="Mock T."/>
            <person name="Rouze P."/>
            <person name="Simmons M.P."/>
            <person name="Aerts A.L."/>
            <person name="Allen A.E."/>
            <person name="Cuvelier M.L."/>
            <person name="Derelle E."/>
            <person name="Everett M.V."/>
            <person name="Foulon E."/>
            <person name="Grimwood J."/>
            <person name="Gundlach H."/>
            <person name="Henrissat B."/>
            <person name="Napoli C."/>
            <person name="McDonald S.M."/>
            <person name="Parker M.S."/>
            <person name="Rombauts S."/>
            <person name="Salamov A."/>
            <person name="Von Dassow P."/>
            <person name="Badger J.H."/>
            <person name="Coutinho P.M."/>
            <person name="Demir E."/>
            <person name="Dubchak I."/>
            <person name="Gentemann C."/>
            <person name="Eikrem W."/>
            <person name="Gready J.E."/>
            <person name="John U."/>
            <person name="Lanier W."/>
            <person name="Lindquist E.A."/>
            <person name="Lucas S."/>
            <person name="Mayer K.F."/>
            <person name="Moreau H."/>
            <person name="Not F."/>
            <person name="Otillar R."/>
            <person name="Panaud O."/>
            <person name="Pangilinan J."/>
            <person name="Paulsen I."/>
            <person name="Piegu B."/>
            <person name="Poliakov A."/>
            <person name="Robbens S."/>
            <person name="Schmutz J."/>
            <person name="Toulza E."/>
            <person name="Wyss T."/>
            <person name="Zelensky A."/>
            <person name="Zhou K."/>
            <person name="Armbrust E.V."/>
            <person name="Bhattacharya D."/>
            <person name="Goodenough U.W."/>
            <person name="Van de Peer Y."/>
            <person name="Grigoriev I.V."/>
        </authorList>
    </citation>
    <scope>NUCLEOTIDE SEQUENCE [LARGE SCALE GENOMIC DNA]</scope>
    <source>
        <strain evidence="8">RCC299 / NOUM17</strain>
    </source>
</reference>
<dbReference type="GO" id="GO:0051301">
    <property type="term" value="P:cell division"/>
    <property type="evidence" value="ECO:0007669"/>
    <property type="project" value="UniProtKB-KW"/>
</dbReference>
<keyword evidence="3" id="KW-0132">Cell division</keyword>
<dbReference type="GO" id="GO:0005635">
    <property type="term" value="C:nuclear envelope"/>
    <property type="evidence" value="ECO:0007669"/>
    <property type="project" value="TreeGrafter"/>
</dbReference>
<dbReference type="OrthoDB" id="331602at2759"/>
<keyword evidence="6" id="KW-0131">Cell cycle</keyword>
<dbReference type="GO" id="GO:0051315">
    <property type="term" value="P:attachment of mitotic spindle microtubules to kinetochore"/>
    <property type="evidence" value="ECO:0007669"/>
    <property type="project" value="TreeGrafter"/>
</dbReference>
<protein>
    <submittedName>
        <fullName evidence="7">Uncharacterized protein</fullName>
    </submittedName>
</protein>
<dbReference type="EMBL" id="CP001329">
    <property type="protein sequence ID" value="ACO65886.1"/>
    <property type="molecule type" value="Genomic_DNA"/>
</dbReference>
<keyword evidence="5" id="KW-0539">Nucleus</keyword>
<dbReference type="InterPro" id="IPR008672">
    <property type="entry name" value="Mad1"/>
</dbReference>
<evidence type="ECO:0000256" key="6">
    <source>
        <dbReference type="ARBA" id="ARBA00023306"/>
    </source>
</evidence>
<dbReference type="GO" id="GO:0072686">
    <property type="term" value="C:mitotic spindle"/>
    <property type="evidence" value="ECO:0007669"/>
    <property type="project" value="TreeGrafter"/>
</dbReference>
<evidence type="ECO:0000256" key="2">
    <source>
        <dbReference type="ARBA" id="ARBA00008029"/>
    </source>
</evidence>